<organism evidence="2 3">
    <name type="scientific">Neisseria arctica</name>
    <dbReference type="NCBI Taxonomy" id="1470200"/>
    <lineage>
        <taxon>Bacteria</taxon>
        <taxon>Pseudomonadati</taxon>
        <taxon>Pseudomonadota</taxon>
        <taxon>Betaproteobacteria</taxon>
        <taxon>Neisseriales</taxon>
        <taxon>Neisseriaceae</taxon>
        <taxon>Neisseria</taxon>
    </lineage>
</organism>
<dbReference type="OrthoDB" id="8614004at2"/>
<keyword evidence="1" id="KW-0812">Transmembrane</keyword>
<dbReference type="Proteomes" id="UP000036027">
    <property type="component" value="Unassembled WGS sequence"/>
</dbReference>
<dbReference type="AlphaFoldDB" id="A0A0J0YR79"/>
<evidence type="ECO:0000256" key="1">
    <source>
        <dbReference type="SAM" id="Phobius"/>
    </source>
</evidence>
<name>A0A0J0YR79_9NEIS</name>
<keyword evidence="1" id="KW-1133">Transmembrane helix</keyword>
<keyword evidence="3" id="KW-1185">Reference proteome</keyword>
<feature type="transmembrane region" description="Helical" evidence="1">
    <location>
        <begin position="76"/>
        <end position="94"/>
    </location>
</feature>
<sequence>MTPTLLLLIFGKLQEYIGRNAPAWPWALSFGLCLGFMGLAVVGDEMSPIAATAFGFYCWAYLMFLRRCRGQKAKWLVAYLIGALLPAIVVYLYFSTAHQSF</sequence>
<proteinExistence type="predicted"/>
<reference evidence="2 3" key="1">
    <citation type="submission" date="2014-11" db="EMBL/GenBank/DDBJ databases">
        <title>Genome of a novel goose pathogen.</title>
        <authorList>
            <person name="Hansen C.M."/>
            <person name="Hueffer K."/>
            <person name="Choi S.C."/>
        </authorList>
    </citation>
    <scope>NUCLEOTIDE SEQUENCE [LARGE SCALE GENOMIC DNA]</scope>
    <source>
        <strain evidence="2 3">KH1503</strain>
    </source>
</reference>
<evidence type="ECO:0000313" key="3">
    <source>
        <dbReference type="Proteomes" id="UP000036027"/>
    </source>
</evidence>
<feature type="transmembrane region" description="Helical" evidence="1">
    <location>
        <begin position="21"/>
        <end position="40"/>
    </location>
</feature>
<dbReference type="PATRIC" id="fig|1470200.3.peg.263"/>
<dbReference type="RefSeq" id="WP_047761207.1">
    <property type="nucleotide sequence ID" value="NZ_CP091510.1"/>
</dbReference>
<evidence type="ECO:0000313" key="2">
    <source>
        <dbReference type="EMBL" id="KLT72624.1"/>
    </source>
</evidence>
<feature type="transmembrane region" description="Helical" evidence="1">
    <location>
        <begin position="46"/>
        <end position="64"/>
    </location>
</feature>
<dbReference type="EMBL" id="JTDO01000010">
    <property type="protein sequence ID" value="KLT72624.1"/>
    <property type="molecule type" value="Genomic_DNA"/>
</dbReference>
<keyword evidence="1" id="KW-0472">Membrane</keyword>
<comment type="caution">
    <text evidence="2">The sequence shown here is derived from an EMBL/GenBank/DDBJ whole genome shotgun (WGS) entry which is preliminary data.</text>
</comment>
<accession>A0A0J0YR79</accession>
<protein>
    <submittedName>
        <fullName evidence="2">Uncharacterized protein</fullName>
    </submittedName>
</protein>
<gene>
    <name evidence="2" type="ORF">PL75_06970</name>
</gene>